<dbReference type="InterPro" id="IPR013785">
    <property type="entry name" value="Aldolase_TIM"/>
</dbReference>
<dbReference type="SFLD" id="SFLDG01070">
    <property type="entry name" value="PLP-dependent"/>
    <property type="match status" value="1"/>
</dbReference>
<dbReference type="EC" id="5.4.3.2" evidence="8"/>
<dbReference type="InterPro" id="IPR003739">
    <property type="entry name" value="Lys_aminomutase/Glu_NH3_mut"/>
</dbReference>
<dbReference type="InterPro" id="IPR058240">
    <property type="entry name" value="rSAM_sf"/>
</dbReference>
<evidence type="ECO:0000256" key="2">
    <source>
        <dbReference type="ARBA" id="ARBA00022485"/>
    </source>
</evidence>
<dbReference type="GO" id="GO:0051539">
    <property type="term" value="F:4 iron, 4 sulfur cluster binding"/>
    <property type="evidence" value="ECO:0007669"/>
    <property type="project" value="UniProtKB-KW"/>
</dbReference>
<reference evidence="8" key="1">
    <citation type="submission" date="2018-06" db="EMBL/GenBank/DDBJ databases">
        <authorList>
            <person name="Zhirakovskaya E."/>
        </authorList>
    </citation>
    <scope>NUCLEOTIDE SEQUENCE</scope>
</reference>
<evidence type="ECO:0000256" key="5">
    <source>
        <dbReference type="ARBA" id="ARBA00022898"/>
    </source>
</evidence>
<dbReference type="GO" id="GO:0050066">
    <property type="term" value="F:L-lysine 2,3-aminomutase activity"/>
    <property type="evidence" value="ECO:0007669"/>
    <property type="project" value="UniProtKB-EC"/>
</dbReference>
<keyword evidence="5" id="KW-0663">Pyridoxal phosphate</keyword>
<keyword evidence="8" id="KW-0413">Isomerase</keyword>
<keyword evidence="3" id="KW-0949">S-adenosyl-L-methionine</keyword>
<keyword evidence="6" id="KW-0408">Iron</keyword>
<dbReference type="PANTHER" id="PTHR30538">
    <property type="entry name" value="LYSINE 2,3-AMINOMUTASE-RELATED"/>
    <property type="match status" value="1"/>
</dbReference>
<name>A0A3B0VC98_9ZZZZ</name>
<keyword evidence="2" id="KW-0004">4Fe-4S</keyword>
<keyword evidence="4" id="KW-0479">Metal-binding</keyword>
<gene>
    <name evidence="8" type="ORF">MNBD_DELTA04-1275</name>
</gene>
<organism evidence="8">
    <name type="scientific">hydrothermal vent metagenome</name>
    <dbReference type="NCBI Taxonomy" id="652676"/>
    <lineage>
        <taxon>unclassified sequences</taxon>
        <taxon>metagenomes</taxon>
        <taxon>ecological metagenomes</taxon>
    </lineage>
</organism>
<keyword evidence="7" id="KW-0411">Iron-sulfur</keyword>
<sequence length="452" mass="52201">MISVVDTTHCKTYHLGNLDQIPQLEFLTEEQRFDIEVVGRVLPFKINNFVTDELIQWDDVPDDPIFLLTFPQRDMLRPHHYKQMAALVRSGADRSIIRQLADRIRLELNPHPAGQLNLNVPVFQNELFRGMQHKYDQTVLFFPSQGQTCYAYCSFCFRWPQFSGMSTFKFASSEIDLLIAYLREHPEVTDVLFTGGDPLTMSANLLSYYLESLIQADIPTLRRIRIGTKTLSYWPFKFLTDRDADEVLAVFRRITEAGKHLAVMAHFNHPRELEPQAVKDAIQRVRETGAEIRTQSPLLGRVNDQPGIWADLWNEQVDLGCVPYYMFIARNTGAQDYFSVPLIKAWEIYQSASRQVSGLCRTARGPSMSTKSGKIQVMGPCEVAGEKVIALRFLQARNPDWVHRPFFAEYNDQAVWLNELKPAFGKDRFFFEDELDRIYHENLGRGTVDNFE</sequence>
<evidence type="ECO:0000313" key="8">
    <source>
        <dbReference type="EMBL" id="VAW34459.1"/>
    </source>
</evidence>
<proteinExistence type="predicted"/>
<protein>
    <submittedName>
        <fullName evidence="8">Lysine 2,3-aminomutase</fullName>
        <ecNumber evidence="8">5.4.3.2</ecNumber>
    </submittedName>
</protein>
<evidence type="ECO:0000256" key="3">
    <source>
        <dbReference type="ARBA" id="ARBA00022691"/>
    </source>
</evidence>
<evidence type="ECO:0000256" key="4">
    <source>
        <dbReference type="ARBA" id="ARBA00022723"/>
    </source>
</evidence>
<dbReference type="SFLD" id="SFLDS00029">
    <property type="entry name" value="Radical_SAM"/>
    <property type="match status" value="1"/>
</dbReference>
<dbReference type="AlphaFoldDB" id="A0A3B0VC98"/>
<dbReference type="Gene3D" id="3.20.20.70">
    <property type="entry name" value="Aldolase class I"/>
    <property type="match status" value="1"/>
</dbReference>
<evidence type="ECO:0000256" key="1">
    <source>
        <dbReference type="ARBA" id="ARBA00001933"/>
    </source>
</evidence>
<comment type="cofactor">
    <cofactor evidence="1">
        <name>pyridoxal 5'-phosphate</name>
        <dbReference type="ChEBI" id="CHEBI:597326"/>
    </cofactor>
</comment>
<evidence type="ECO:0000256" key="7">
    <source>
        <dbReference type="ARBA" id="ARBA00023014"/>
    </source>
</evidence>
<accession>A0A3B0VC98</accession>
<dbReference type="SUPFAM" id="SSF102114">
    <property type="entry name" value="Radical SAM enzymes"/>
    <property type="match status" value="1"/>
</dbReference>
<dbReference type="PANTHER" id="PTHR30538:SF0">
    <property type="entry name" value="L-LYSINE 2,3-AMINOMUTASE AQ_1632-RELATED"/>
    <property type="match status" value="1"/>
</dbReference>
<dbReference type="GO" id="GO:0046872">
    <property type="term" value="F:metal ion binding"/>
    <property type="evidence" value="ECO:0007669"/>
    <property type="project" value="UniProtKB-KW"/>
</dbReference>
<dbReference type="EMBL" id="UOEY01000006">
    <property type="protein sequence ID" value="VAW34459.1"/>
    <property type="molecule type" value="Genomic_DNA"/>
</dbReference>
<evidence type="ECO:0000256" key="6">
    <source>
        <dbReference type="ARBA" id="ARBA00023004"/>
    </source>
</evidence>
<dbReference type="InterPro" id="IPR007197">
    <property type="entry name" value="rSAM"/>
</dbReference>